<protein>
    <submittedName>
        <fullName evidence="1">Putative transport protein</fullName>
    </submittedName>
</protein>
<accession>A0A1H9QK91</accession>
<organism evidence="1 2">
    <name type="scientific">Corynebacterium cystitidis DSM 20524</name>
    <dbReference type="NCBI Taxonomy" id="1121357"/>
    <lineage>
        <taxon>Bacteria</taxon>
        <taxon>Bacillati</taxon>
        <taxon>Actinomycetota</taxon>
        <taxon>Actinomycetes</taxon>
        <taxon>Mycobacteriales</taxon>
        <taxon>Corynebacteriaceae</taxon>
        <taxon>Corynebacterium</taxon>
    </lineage>
</organism>
<dbReference type="STRING" id="1121357.SAMN05661109_00581"/>
<dbReference type="EMBL" id="FOGQ01000002">
    <property type="protein sequence ID" value="SER60882.1"/>
    <property type="molecule type" value="Genomic_DNA"/>
</dbReference>
<reference evidence="2" key="1">
    <citation type="submission" date="2016-10" db="EMBL/GenBank/DDBJ databases">
        <authorList>
            <person name="Varghese N."/>
            <person name="Submissions S."/>
        </authorList>
    </citation>
    <scope>NUCLEOTIDE SEQUENCE [LARGE SCALE GENOMIC DNA]</scope>
    <source>
        <strain evidence="2">DSM 20524</strain>
    </source>
</reference>
<gene>
    <name evidence="1" type="ORF">SAMN05661109_00581</name>
</gene>
<dbReference type="AlphaFoldDB" id="A0A1H9QK91"/>
<evidence type="ECO:0000313" key="2">
    <source>
        <dbReference type="Proteomes" id="UP000198929"/>
    </source>
</evidence>
<evidence type="ECO:0000313" key="1">
    <source>
        <dbReference type="EMBL" id="SER60882.1"/>
    </source>
</evidence>
<dbReference type="Proteomes" id="UP000198929">
    <property type="component" value="Unassembled WGS sequence"/>
</dbReference>
<keyword evidence="2" id="KW-1185">Reference proteome</keyword>
<sequence length="57" mass="5995">MGAFIDLDADVLANLQNFGLGIFVYVLGLSAGETFVHGSASNLFSWVQPSSRSSSAE</sequence>
<name>A0A1H9QK91_9CORY</name>
<proteinExistence type="predicted"/>